<protein>
    <recommendedName>
        <fullName evidence="13">8-oxo-dGTP diphosphatase</fullName>
        <ecNumber evidence="12">3.6.1.55</ecNumber>
    </recommendedName>
    <alternativeName>
        <fullName evidence="16">7,8-dihydro-8-oxoguanine-triphosphatase</fullName>
    </alternativeName>
    <alternativeName>
        <fullName evidence="15">Mutator protein MutT</fullName>
    </alternativeName>
    <alternativeName>
        <fullName evidence="14">dGTP pyrophosphohydrolase</fullName>
    </alternativeName>
</protein>
<dbReference type="Pfam" id="PF00293">
    <property type="entry name" value="NUDIX"/>
    <property type="match status" value="1"/>
</dbReference>
<evidence type="ECO:0000256" key="14">
    <source>
        <dbReference type="ARBA" id="ARBA00041592"/>
    </source>
</evidence>
<dbReference type="RefSeq" id="WP_237871700.1">
    <property type="nucleotide sequence ID" value="NZ_JAKLTR010000006.1"/>
</dbReference>
<keyword evidence="5" id="KW-0479">Metal-binding</keyword>
<evidence type="ECO:0000256" key="7">
    <source>
        <dbReference type="ARBA" id="ARBA00022801"/>
    </source>
</evidence>
<dbReference type="SUPFAM" id="SSF55811">
    <property type="entry name" value="Nudix"/>
    <property type="match status" value="1"/>
</dbReference>
<evidence type="ECO:0000256" key="15">
    <source>
        <dbReference type="ARBA" id="ARBA00041979"/>
    </source>
</evidence>
<dbReference type="InterPro" id="IPR020084">
    <property type="entry name" value="NUDIX_hydrolase_CS"/>
</dbReference>
<keyword evidence="6" id="KW-0227">DNA damage</keyword>
<evidence type="ECO:0000256" key="1">
    <source>
        <dbReference type="ARBA" id="ARBA00001946"/>
    </source>
</evidence>
<evidence type="ECO:0000313" key="18">
    <source>
        <dbReference type="EMBL" id="MCG2614878.1"/>
    </source>
</evidence>
<reference evidence="18" key="1">
    <citation type="submission" date="2022-01" db="EMBL/GenBank/DDBJ databases">
        <authorList>
            <person name="Jo J.-H."/>
            <person name="Im W.-T."/>
        </authorList>
    </citation>
    <scope>NUCLEOTIDE SEQUENCE</scope>
    <source>
        <strain evidence="18">NA20</strain>
    </source>
</reference>
<dbReference type="EMBL" id="JAKLTR010000006">
    <property type="protein sequence ID" value="MCG2614878.1"/>
    <property type="molecule type" value="Genomic_DNA"/>
</dbReference>
<comment type="caution">
    <text evidence="18">The sequence shown here is derived from an EMBL/GenBank/DDBJ whole genome shotgun (WGS) entry which is preliminary data.</text>
</comment>
<evidence type="ECO:0000256" key="13">
    <source>
        <dbReference type="ARBA" id="ARBA00040794"/>
    </source>
</evidence>
<name>A0ABS9KRF4_9BACT</name>
<evidence type="ECO:0000256" key="5">
    <source>
        <dbReference type="ARBA" id="ARBA00022723"/>
    </source>
</evidence>
<keyword evidence="8" id="KW-0460">Magnesium</keyword>
<evidence type="ECO:0000256" key="9">
    <source>
        <dbReference type="ARBA" id="ARBA00023204"/>
    </source>
</evidence>
<dbReference type="PANTHER" id="PTHR47707:SF1">
    <property type="entry name" value="NUDIX HYDROLASE FAMILY PROTEIN"/>
    <property type="match status" value="1"/>
</dbReference>
<evidence type="ECO:0000256" key="12">
    <source>
        <dbReference type="ARBA" id="ARBA00038905"/>
    </source>
</evidence>
<evidence type="ECO:0000256" key="10">
    <source>
        <dbReference type="ARBA" id="ARBA00035861"/>
    </source>
</evidence>
<evidence type="ECO:0000256" key="11">
    <source>
        <dbReference type="ARBA" id="ARBA00036904"/>
    </source>
</evidence>
<dbReference type="InterPro" id="IPR015797">
    <property type="entry name" value="NUDIX_hydrolase-like_dom_sf"/>
</dbReference>
<proteinExistence type="inferred from homology"/>
<dbReference type="PROSITE" id="PS51462">
    <property type="entry name" value="NUDIX"/>
    <property type="match status" value="1"/>
</dbReference>
<gene>
    <name evidence="18" type="ORF">LZZ85_11320</name>
</gene>
<evidence type="ECO:0000256" key="16">
    <source>
        <dbReference type="ARBA" id="ARBA00042798"/>
    </source>
</evidence>
<evidence type="ECO:0000256" key="2">
    <source>
        <dbReference type="ARBA" id="ARBA00005582"/>
    </source>
</evidence>
<comment type="cofactor">
    <cofactor evidence="1">
        <name>Mg(2+)</name>
        <dbReference type="ChEBI" id="CHEBI:18420"/>
    </cofactor>
</comment>
<dbReference type="PANTHER" id="PTHR47707">
    <property type="entry name" value="8-OXO-DGTP DIPHOSPHATASE"/>
    <property type="match status" value="1"/>
</dbReference>
<keyword evidence="19" id="KW-1185">Reference proteome</keyword>
<feature type="domain" description="Nudix hydrolase" evidence="17">
    <location>
        <begin position="1"/>
        <end position="131"/>
    </location>
</feature>
<dbReference type="EC" id="3.6.1.55" evidence="12"/>
<evidence type="ECO:0000256" key="6">
    <source>
        <dbReference type="ARBA" id="ARBA00022763"/>
    </source>
</evidence>
<evidence type="ECO:0000256" key="8">
    <source>
        <dbReference type="ARBA" id="ARBA00022842"/>
    </source>
</evidence>
<evidence type="ECO:0000256" key="3">
    <source>
        <dbReference type="ARBA" id="ARBA00022457"/>
    </source>
</evidence>
<evidence type="ECO:0000256" key="4">
    <source>
        <dbReference type="ARBA" id="ARBA00022705"/>
    </source>
</evidence>
<keyword evidence="7 18" id="KW-0378">Hydrolase</keyword>
<comment type="similarity">
    <text evidence="2">Belongs to the Nudix hydrolase family.</text>
</comment>
<dbReference type="InterPro" id="IPR047127">
    <property type="entry name" value="MutT-like"/>
</dbReference>
<dbReference type="GO" id="GO:0016787">
    <property type="term" value="F:hydrolase activity"/>
    <property type="evidence" value="ECO:0007669"/>
    <property type="project" value="UniProtKB-KW"/>
</dbReference>
<dbReference type="Gene3D" id="3.90.79.10">
    <property type="entry name" value="Nucleoside Triphosphate Pyrophosphohydrolase"/>
    <property type="match status" value="1"/>
</dbReference>
<evidence type="ECO:0000259" key="17">
    <source>
        <dbReference type="PROSITE" id="PS51462"/>
    </source>
</evidence>
<keyword evidence="9" id="KW-0234">DNA repair</keyword>
<sequence>MKKYTIGAVFTPDLNKVLLIKKTKPEDQAGRLNMPGGKIEPGEGSLSCVVREITEEAGIHTDPNKWIYAGRIENAGGGMFYVDIWTIVIPWNIAGNIESMTEEKVGWYNVWSLPAYQCLPNIHWLVPFARNFHDQGNFGTLVFGEFKYQNQ</sequence>
<keyword evidence="4" id="KW-0235">DNA replication</keyword>
<keyword evidence="3" id="KW-0515">Mutator protein</keyword>
<accession>A0ABS9KRF4</accession>
<organism evidence="18 19">
    <name type="scientific">Terrimonas ginsenosidimutans</name>
    <dbReference type="NCBI Taxonomy" id="2908004"/>
    <lineage>
        <taxon>Bacteria</taxon>
        <taxon>Pseudomonadati</taxon>
        <taxon>Bacteroidota</taxon>
        <taxon>Chitinophagia</taxon>
        <taxon>Chitinophagales</taxon>
        <taxon>Chitinophagaceae</taxon>
        <taxon>Terrimonas</taxon>
    </lineage>
</organism>
<evidence type="ECO:0000313" key="19">
    <source>
        <dbReference type="Proteomes" id="UP001165367"/>
    </source>
</evidence>
<comment type="catalytic activity">
    <reaction evidence="11">
        <text>8-oxo-GTP + H2O = 8-oxo-GMP + diphosphate + H(+)</text>
        <dbReference type="Rhea" id="RHEA:67616"/>
        <dbReference type="ChEBI" id="CHEBI:15377"/>
        <dbReference type="ChEBI" id="CHEBI:15378"/>
        <dbReference type="ChEBI" id="CHEBI:33019"/>
        <dbReference type="ChEBI" id="CHEBI:143553"/>
        <dbReference type="ChEBI" id="CHEBI:145694"/>
    </reaction>
</comment>
<dbReference type="Proteomes" id="UP001165367">
    <property type="component" value="Unassembled WGS sequence"/>
</dbReference>
<comment type="catalytic activity">
    <reaction evidence="10">
        <text>8-oxo-dGTP + H2O = 8-oxo-dGMP + diphosphate + H(+)</text>
        <dbReference type="Rhea" id="RHEA:31575"/>
        <dbReference type="ChEBI" id="CHEBI:15377"/>
        <dbReference type="ChEBI" id="CHEBI:15378"/>
        <dbReference type="ChEBI" id="CHEBI:33019"/>
        <dbReference type="ChEBI" id="CHEBI:63224"/>
        <dbReference type="ChEBI" id="CHEBI:77896"/>
        <dbReference type="EC" id="3.6.1.55"/>
    </reaction>
</comment>
<dbReference type="PROSITE" id="PS00893">
    <property type="entry name" value="NUDIX_BOX"/>
    <property type="match status" value="1"/>
</dbReference>
<dbReference type="InterPro" id="IPR000086">
    <property type="entry name" value="NUDIX_hydrolase_dom"/>
</dbReference>